<proteinExistence type="predicted"/>
<name>A0ACD5U9E8_AVESA</name>
<reference evidence="1" key="2">
    <citation type="submission" date="2025-09" db="UniProtKB">
        <authorList>
            <consortium name="EnsemblPlants"/>
        </authorList>
    </citation>
    <scope>IDENTIFICATION</scope>
</reference>
<organism evidence="1 2">
    <name type="scientific">Avena sativa</name>
    <name type="common">Oat</name>
    <dbReference type="NCBI Taxonomy" id="4498"/>
    <lineage>
        <taxon>Eukaryota</taxon>
        <taxon>Viridiplantae</taxon>
        <taxon>Streptophyta</taxon>
        <taxon>Embryophyta</taxon>
        <taxon>Tracheophyta</taxon>
        <taxon>Spermatophyta</taxon>
        <taxon>Magnoliopsida</taxon>
        <taxon>Liliopsida</taxon>
        <taxon>Poales</taxon>
        <taxon>Poaceae</taxon>
        <taxon>BOP clade</taxon>
        <taxon>Pooideae</taxon>
        <taxon>Poodae</taxon>
        <taxon>Poeae</taxon>
        <taxon>Poeae Chloroplast Group 1 (Aveneae type)</taxon>
        <taxon>Aveninae</taxon>
        <taxon>Avena</taxon>
    </lineage>
</organism>
<dbReference type="EnsemblPlants" id="AVESA.00010b.r2.2AG0215080.2">
    <property type="protein sequence ID" value="AVESA.00010b.r2.2AG0215080.2.CDS"/>
    <property type="gene ID" value="AVESA.00010b.r2.2AG0215080"/>
</dbReference>
<sequence length="520" mass="57958">MERQGCHLTRFLTSASLVRALNGTNKDHDDLKIEVRLEGNEVYMGLMSDFDLVRNFSVVNVHAFLDVQVGSFQHALQIPPHGEILVVIGRGVSGEIITKNVEFDGDSRVSEDDEDLDCKISEAWEGGPLVSVDGKVVGMNLFLTTKRAVFLPWGTILKHLEHYLTSLQKKTGLAQSKTSEVYRFGARPTGEKSNSHPEVHGDFLNQELLDLDSMGYPKLPSSMLGAGMILVNTFEETFGDIHGEGVWKFFSERASNINRNVVALASFNGEKRFFACTGFFIDWKGSTIILTSASLVRNSDDENKIVENLRIKVLLNNQCREGTLHHYSLHYNVALVSVKDRPALRPLNTLLRWKKPFKVAAIGRCFKSGALMATTGNIVSWTGALDCKFLSTSTCKITKAGIGGPLVNLDGDVIGMNFYDKRIGTPFMFFAEIYRVLASFDTKSKPGEVGNGSDPSGAPFWKMDGDDKIKLNRWPVPMPRWCNPDYADEDKSDEDELVSNPKSGRRQLYGYFNGKKVMLF</sequence>
<evidence type="ECO:0000313" key="1">
    <source>
        <dbReference type="EnsemblPlants" id="AVESA.00010b.r2.2AG0215080.2.CDS"/>
    </source>
</evidence>
<reference evidence="1" key="1">
    <citation type="submission" date="2021-05" db="EMBL/GenBank/DDBJ databases">
        <authorList>
            <person name="Scholz U."/>
            <person name="Mascher M."/>
            <person name="Fiebig A."/>
        </authorList>
    </citation>
    <scope>NUCLEOTIDE SEQUENCE [LARGE SCALE GENOMIC DNA]</scope>
</reference>
<keyword evidence="2" id="KW-1185">Reference proteome</keyword>
<evidence type="ECO:0000313" key="2">
    <source>
        <dbReference type="Proteomes" id="UP001732700"/>
    </source>
</evidence>
<accession>A0ACD5U9E8</accession>
<dbReference type="Proteomes" id="UP001732700">
    <property type="component" value="Chromosome 2A"/>
</dbReference>
<protein>
    <submittedName>
        <fullName evidence="1">Uncharacterized protein</fullName>
    </submittedName>
</protein>